<protein>
    <submittedName>
        <fullName evidence="2">Uncharacterized protein</fullName>
    </submittedName>
</protein>
<feature type="compositionally biased region" description="Basic residues" evidence="1">
    <location>
        <begin position="117"/>
        <end position="132"/>
    </location>
</feature>
<organism evidence="2">
    <name type="scientific">uncultured Gemmatimonadota bacterium</name>
    <dbReference type="NCBI Taxonomy" id="203437"/>
    <lineage>
        <taxon>Bacteria</taxon>
        <taxon>Pseudomonadati</taxon>
        <taxon>Gemmatimonadota</taxon>
        <taxon>environmental samples</taxon>
    </lineage>
</organism>
<accession>A0A6J4LFP0</accession>
<reference evidence="2" key="1">
    <citation type="submission" date="2020-02" db="EMBL/GenBank/DDBJ databases">
        <authorList>
            <person name="Meier V. D."/>
        </authorList>
    </citation>
    <scope>NUCLEOTIDE SEQUENCE</scope>
    <source>
        <strain evidence="2">AVDCRST_MAG68</strain>
    </source>
</reference>
<dbReference type="AlphaFoldDB" id="A0A6J4LFP0"/>
<proteinExistence type="predicted"/>
<name>A0A6J4LFP0_9BACT</name>
<feature type="non-terminal residue" evidence="2">
    <location>
        <position position="1"/>
    </location>
</feature>
<gene>
    <name evidence="2" type="ORF">AVDCRST_MAG68-2248</name>
</gene>
<evidence type="ECO:0000313" key="2">
    <source>
        <dbReference type="EMBL" id="CAA9327702.1"/>
    </source>
</evidence>
<dbReference type="EMBL" id="CADCTW010000110">
    <property type="protein sequence ID" value="CAA9327702.1"/>
    <property type="molecule type" value="Genomic_DNA"/>
</dbReference>
<feature type="region of interest" description="Disordered" evidence="1">
    <location>
        <begin position="14"/>
        <end position="157"/>
    </location>
</feature>
<feature type="compositionally biased region" description="Basic residues" evidence="1">
    <location>
        <begin position="75"/>
        <end position="92"/>
    </location>
</feature>
<evidence type="ECO:0000256" key="1">
    <source>
        <dbReference type="SAM" id="MobiDB-lite"/>
    </source>
</evidence>
<feature type="non-terminal residue" evidence="2">
    <location>
        <position position="157"/>
    </location>
</feature>
<sequence>AYHAFPPFTLRLHARRGSRRPGDLRHPAGHRRAAHDGHRQERRAQQRDQPACRGPEPHPHAGHARRQPRAPGDQHRRHRLHRGAARQGRRARGAGEDGQPHQGLSGAHAEPRERFGGLRRARPAPQRSHHHRGDAGLHVPPGHAHDLRTRQGEPCTL</sequence>
<feature type="compositionally biased region" description="Basic and acidic residues" evidence="1">
    <location>
        <begin position="34"/>
        <end position="46"/>
    </location>
</feature>